<accession>A0A6N7LTI8</accession>
<evidence type="ECO:0000256" key="3">
    <source>
        <dbReference type="ARBA" id="ARBA00034247"/>
    </source>
</evidence>
<dbReference type="InterPro" id="IPR043128">
    <property type="entry name" value="Rev_trsase/Diguanyl_cyclase"/>
</dbReference>
<feature type="domain" description="GGDEF" evidence="5">
    <location>
        <begin position="250"/>
        <end position="385"/>
    </location>
</feature>
<keyword evidence="7" id="KW-1185">Reference proteome</keyword>
<organism evidence="6 7">
    <name type="scientific">Alcanivorax sediminis</name>
    <dbReference type="NCBI Taxonomy" id="2663008"/>
    <lineage>
        <taxon>Bacteria</taxon>
        <taxon>Pseudomonadati</taxon>
        <taxon>Pseudomonadota</taxon>
        <taxon>Gammaproteobacteria</taxon>
        <taxon>Oceanospirillales</taxon>
        <taxon>Alcanivoracaceae</taxon>
        <taxon>Alcanivorax</taxon>
    </lineage>
</organism>
<dbReference type="GO" id="GO:0052621">
    <property type="term" value="F:diguanylate cyclase activity"/>
    <property type="evidence" value="ECO:0007669"/>
    <property type="project" value="UniProtKB-EC"/>
</dbReference>
<dbReference type="InterPro" id="IPR050469">
    <property type="entry name" value="Diguanylate_Cyclase"/>
</dbReference>
<gene>
    <name evidence="6" type="ORF">GFN93_04495</name>
</gene>
<dbReference type="GO" id="GO:0043709">
    <property type="term" value="P:cell adhesion involved in single-species biofilm formation"/>
    <property type="evidence" value="ECO:0007669"/>
    <property type="project" value="TreeGrafter"/>
</dbReference>
<evidence type="ECO:0000259" key="5">
    <source>
        <dbReference type="PROSITE" id="PS50887"/>
    </source>
</evidence>
<dbReference type="FunFam" id="3.30.70.270:FF:000001">
    <property type="entry name" value="Diguanylate cyclase domain protein"/>
    <property type="match status" value="1"/>
</dbReference>
<reference evidence="6 7" key="1">
    <citation type="submission" date="2019-10" db="EMBL/GenBank/DDBJ databases">
        <title>Alcanivorax sp.PA15-N-34 draft genome sequence.</title>
        <authorList>
            <person name="Liao X."/>
            <person name="Shao Z."/>
        </authorList>
    </citation>
    <scope>NUCLEOTIDE SEQUENCE [LARGE SCALE GENOMIC DNA]</scope>
    <source>
        <strain evidence="6 7">PA15-N-34</strain>
    </source>
</reference>
<keyword evidence="4" id="KW-1133">Transmembrane helix</keyword>
<keyword evidence="4" id="KW-0812">Transmembrane</keyword>
<feature type="transmembrane region" description="Helical" evidence="4">
    <location>
        <begin position="23"/>
        <end position="42"/>
    </location>
</feature>
<dbReference type="NCBIfam" id="TIGR00254">
    <property type="entry name" value="GGDEF"/>
    <property type="match status" value="1"/>
</dbReference>
<dbReference type="InterPro" id="IPR000160">
    <property type="entry name" value="GGDEF_dom"/>
</dbReference>
<dbReference type="SUPFAM" id="SSF55073">
    <property type="entry name" value="Nucleotide cyclase"/>
    <property type="match status" value="1"/>
</dbReference>
<comment type="cofactor">
    <cofactor evidence="1">
        <name>Mg(2+)</name>
        <dbReference type="ChEBI" id="CHEBI:18420"/>
    </cofactor>
</comment>
<dbReference type="EC" id="2.7.7.65" evidence="2"/>
<feature type="transmembrane region" description="Helical" evidence="4">
    <location>
        <begin position="92"/>
        <end position="113"/>
    </location>
</feature>
<feature type="transmembrane region" description="Helical" evidence="4">
    <location>
        <begin position="62"/>
        <end position="80"/>
    </location>
</feature>
<dbReference type="PROSITE" id="PS50887">
    <property type="entry name" value="GGDEF"/>
    <property type="match status" value="1"/>
</dbReference>
<dbReference type="Pfam" id="PF00990">
    <property type="entry name" value="GGDEF"/>
    <property type="match status" value="1"/>
</dbReference>
<evidence type="ECO:0000313" key="6">
    <source>
        <dbReference type="EMBL" id="MQX52494.1"/>
    </source>
</evidence>
<evidence type="ECO:0000256" key="2">
    <source>
        <dbReference type="ARBA" id="ARBA00012528"/>
    </source>
</evidence>
<dbReference type="CDD" id="cd01949">
    <property type="entry name" value="GGDEF"/>
    <property type="match status" value="1"/>
</dbReference>
<dbReference type="AlphaFoldDB" id="A0A6N7LTI8"/>
<feature type="transmembrane region" description="Helical" evidence="4">
    <location>
        <begin position="181"/>
        <end position="206"/>
    </location>
</feature>
<sequence>MRKRPASLLALYRLLEWSDRDKCLLLSVALFAYMSFVFVWHLFTIHFTSFAERFVSPEGAEVMSQVMQLNVAGWLVLILWGAALRRWRRHSVFYPAIFMSFFSIGFLLLGWTIGLYSPMTGMVLVGSPLVGFILFGFPRVAWNFAFTVLVVLLLAWLSVQGYSVHAIYFVKYPISQDLLSYYWIASTVAFMVPFITVVIILVALLLRRWAYREAQVRDQALHDPLTGLANRRELFVRFGNELARARRTEQPLGVCLMDLDHFKRINDTYGHGIGDEVLVRVAEVLRHCLRETDLVGRIGGEEFVLLLPDTELGGVESVIERCRASIERSPVTLEDGSPLLVSASFGVVIYENGEEISANELISRADEMLYRAKAAGRNRAEFWSGGAVAAC</sequence>
<protein>
    <recommendedName>
        <fullName evidence="2">diguanylate cyclase</fullName>
        <ecNumber evidence="2">2.7.7.65</ecNumber>
    </recommendedName>
</protein>
<comment type="catalytic activity">
    <reaction evidence="3">
        <text>2 GTP = 3',3'-c-di-GMP + 2 diphosphate</text>
        <dbReference type="Rhea" id="RHEA:24898"/>
        <dbReference type="ChEBI" id="CHEBI:33019"/>
        <dbReference type="ChEBI" id="CHEBI:37565"/>
        <dbReference type="ChEBI" id="CHEBI:58805"/>
        <dbReference type="EC" id="2.7.7.65"/>
    </reaction>
</comment>
<comment type="caution">
    <text evidence="6">The sequence shown here is derived from an EMBL/GenBank/DDBJ whole genome shotgun (WGS) entry which is preliminary data.</text>
</comment>
<dbReference type="Proteomes" id="UP000469421">
    <property type="component" value="Unassembled WGS sequence"/>
</dbReference>
<evidence type="ECO:0000256" key="4">
    <source>
        <dbReference type="SAM" id="Phobius"/>
    </source>
</evidence>
<feature type="transmembrane region" description="Helical" evidence="4">
    <location>
        <begin position="144"/>
        <end position="169"/>
    </location>
</feature>
<dbReference type="GO" id="GO:0005886">
    <property type="term" value="C:plasma membrane"/>
    <property type="evidence" value="ECO:0007669"/>
    <property type="project" value="TreeGrafter"/>
</dbReference>
<evidence type="ECO:0000313" key="7">
    <source>
        <dbReference type="Proteomes" id="UP000469421"/>
    </source>
</evidence>
<feature type="transmembrane region" description="Helical" evidence="4">
    <location>
        <begin position="119"/>
        <end position="137"/>
    </location>
</feature>
<name>A0A6N7LTI8_9GAMM</name>
<dbReference type="GO" id="GO:1902201">
    <property type="term" value="P:negative regulation of bacterial-type flagellum-dependent cell motility"/>
    <property type="evidence" value="ECO:0007669"/>
    <property type="project" value="TreeGrafter"/>
</dbReference>
<keyword evidence="4" id="KW-0472">Membrane</keyword>
<dbReference type="EMBL" id="WIRE01000001">
    <property type="protein sequence ID" value="MQX52494.1"/>
    <property type="molecule type" value="Genomic_DNA"/>
</dbReference>
<dbReference type="Gene3D" id="3.30.70.270">
    <property type="match status" value="1"/>
</dbReference>
<dbReference type="PANTHER" id="PTHR45138">
    <property type="entry name" value="REGULATORY COMPONENTS OF SENSORY TRANSDUCTION SYSTEM"/>
    <property type="match status" value="1"/>
</dbReference>
<dbReference type="InterPro" id="IPR029787">
    <property type="entry name" value="Nucleotide_cyclase"/>
</dbReference>
<evidence type="ECO:0000256" key="1">
    <source>
        <dbReference type="ARBA" id="ARBA00001946"/>
    </source>
</evidence>
<proteinExistence type="predicted"/>
<dbReference type="SMART" id="SM00267">
    <property type="entry name" value="GGDEF"/>
    <property type="match status" value="1"/>
</dbReference>
<dbReference type="PANTHER" id="PTHR45138:SF9">
    <property type="entry name" value="DIGUANYLATE CYCLASE DGCM-RELATED"/>
    <property type="match status" value="1"/>
</dbReference>